<protein>
    <recommendedName>
        <fullName evidence="4">SLA1 homology domain-containing protein</fullName>
    </recommendedName>
</protein>
<dbReference type="PANTHER" id="PTHR38045">
    <property type="entry name" value="CHROMOSOME 1, WHOLE GENOME SHOTGUN SEQUENCE"/>
    <property type="match status" value="1"/>
</dbReference>
<feature type="compositionally biased region" description="Low complexity" evidence="1">
    <location>
        <begin position="109"/>
        <end position="118"/>
    </location>
</feature>
<dbReference type="Proteomes" id="UP000534294">
    <property type="component" value="Unassembled WGS sequence"/>
</dbReference>
<organism evidence="2 3">
    <name type="scientific">Prosthecobacter dejongeii</name>
    <dbReference type="NCBI Taxonomy" id="48465"/>
    <lineage>
        <taxon>Bacteria</taxon>
        <taxon>Pseudomonadati</taxon>
        <taxon>Verrucomicrobiota</taxon>
        <taxon>Verrucomicrobiia</taxon>
        <taxon>Verrucomicrobiales</taxon>
        <taxon>Verrucomicrobiaceae</taxon>
        <taxon>Prosthecobacter</taxon>
    </lineage>
</organism>
<evidence type="ECO:0008006" key="4">
    <source>
        <dbReference type="Google" id="ProtNLM"/>
    </source>
</evidence>
<dbReference type="InterPro" id="IPR008929">
    <property type="entry name" value="Chondroitin_lyas"/>
</dbReference>
<dbReference type="PANTHER" id="PTHR38045:SF1">
    <property type="entry name" value="HEPARINASE II_III-LIKE PROTEIN"/>
    <property type="match status" value="1"/>
</dbReference>
<comment type="caution">
    <text evidence="2">The sequence shown here is derived from an EMBL/GenBank/DDBJ whole genome shotgun (WGS) entry which is preliminary data.</text>
</comment>
<dbReference type="RefSeq" id="WP_184212901.1">
    <property type="nucleotide sequence ID" value="NZ_JACHIF010000013.1"/>
</dbReference>
<evidence type="ECO:0000313" key="3">
    <source>
        <dbReference type="Proteomes" id="UP000534294"/>
    </source>
</evidence>
<keyword evidence="3" id="KW-1185">Reference proteome</keyword>
<sequence>MNAAVHRPLTTFLLGLTIPLMATAEMRAWKNKAGVSIEAEMVAVDVAARTITIKRADEKTFTIPIDSLSDEDKAFAAEQWKKMQSMPAAAPATAAAPGTPTSPAPGAPAPKTASAKPAPARPVLAITPANKFKVPNSADYIRTVLKTRPRLVHAAQGWAYVKGLPAADPVAAKMLENLKAGGEKLLEAPELTRIFGEQRGTVTPGSKAIFRMATLGTLNFVDGDPRWKERGVRELIAITDPATFQNWYVDEPPVTADFLIAASLGYDYFRDGLNEKQATDARTYMIEKGIGALAAFLKGEPVPESARGKAAGSDAAPKPKAAPKAAAKGESEEEPDSEHMAAASALILAAFCLSDEDPSAAKQAMDAAGKVFGKGMLRFAPAGIWPEGMESGEQVLDYAILVLQTLKANAGSDLGFSLLEGLPQAGLARVHLVGPTNQLFNYGDAQGSALTRPWVSTWLAGAHGNMGTKALTAGAAPGPDTAFLNLAGHLMYYNPHAAGDGAPDSMDYSFPGGSVAALRSSWEKDAYYVAVKGGDNSIPTAQLDLGSFVLEAGGKRWGIELGGESDRAPGFKPAADRTKRYELYVEGTPGQNTISLGGNQELDAKASVIVSHSTPALGITAVDLSKGYSKAAKDAFRGAMMVRGAKPYVVLQDDLSVKNTTPVTWSMHTRAEVTVEGGKATLKDKEQTLHAVILSPAGATFTTEDAPEPKSEQMKKLTGIKVLKVNLGAVKGPQTISIAFALGEAPPVNPVKPISEWEPKR</sequence>
<dbReference type="EMBL" id="JACHIF010000013">
    <property type="protein sequence ID" value="MBB5040361.1"/>
    <property type="molecule type" value="Genomic_DNA"/>
</dbReference>
<feature type="region of interest" description="Disordered" evidence="1">
    <location>
        <begin position="305"/>
        <end position="339"/>
    </location>
</feature>
<feature type="compositionally biased region" description="Low complexity" evidence="1">
    <location>
        <begin position="308"/>
        <end position="328"/>
    </location>
</feature>
<dbReference type="Gene3D" id="2.30.30.700">
    <property type="entry name" value="SLA1 homology domain 1"/>
    <property type="match status" value="1"/>
</dbReference>
<evidence type="ECO:0000313" key="2">
    <source>
        <dbReference type="EMBL" id="MBB5040361.1"/>
    </source>
</evidence>
<feature type="compositionally biased region" description="Low complexity" evidence="1">
    <location>
        <begin position="87"/>
        <end position="99"/>
    </location>
</feature>
<dbReference type="SUPFAM" id="SSF48230">
    <property type="entry name" value="Chondroitin AC/alginate lyase"/>
    <property type="match status" value="1"/>
</dbReference>
<dbReference type="AlphaFoldDB" id="A0A7W7YQA4"/>
<name>A0A7W7YQA4_9BACT</name>
<feature type="region of interest" description="Disordered" evidence="1">
    <location>
        <begin position="86"/>
        <end position="118"/>
    </location>
</feature>
<proteinExistence type="predicted"/>
<gene>
    <name evidence="2" type="ORF">HNQ64_004645</name>
</gene>
<dbReference type="Gene3D" id="2.70.98.70">
    <property type="match status" value="1"/>
</dbReference>
<reference evidence="2 3" key="1">
    <citation type="submission" date="2020-08" db="EMBL/GenBank/DDBJ databases">
        <title>Genomic Encyclopedia of Type Strains, Phase IV (KMG-IV): sequencing the most valuable type-strain genomes for metagenomic binning, comparative biology and taxonomic classification.</title>
        <authorList>
            <person name="Goeker M."/>
        </authorList>
    </citation>
    <scope>NUCLEOTIDE SEQUENCE [LARGE SCALE GENOMIC DNA]</scope>
    <source>
        <strain evidence="2 3">DSM 12251</strain>
    </source>
</reference>
<dbReference type="Gene3D" id="1.50.10.100">
    <property type="entry name" value="Chondroitin AC/alginate lyase"/>
    <property type="match status" value="1"/>
</dbReference>
<accession>A0A7W7YQA4</accession>
<evidence type="ECO:0000256" key="1">
    <source>
        <dbReference type="SAM" id="MobiDB-lite"/>
    </source>
</evidence>